<dbReference type="GO" id="GO:0004563">
    <property type="term" value="F:beta-N-acetylhexosaminidase activity"/>
    <property type="evidence" value="ECO:0007669"/>
    <property type="project" value="UniProtKB-EC"/>
</dbReference>
<dbReference type="SMART" id="SM00758">
    <property type="entry name" value="PA14"/>
    <property type="match status" value="1"/>
</dbReference>
<evidence type="ECO:0000259" key="8">
    <source>
        <dbReference type="SMART" id="SM00758"/>
    </source>
</evidence>
<dbReference type="InterPro" id="IPR011658">
    <property type="entry name" value="PA14_dom"/>
</dbReference>
<feature type="chain" id="PRO_5034105919" description="beta-N-acetylhexosaminidase" evidence="7">
    <location>
        <begin position="19"/>
        <end position="782"/>
    </location>
</feature>
<accession>A0A8G2BYK5</accession>
<dbReference type="InterPro" id="IPR029018">
    <property type="entry name" value="Hex-like_dom2"/>
</dbReference>
<comment type="caution">
    <text evidence="9">The sequence shown here is derived from an EMBL/GenBank/DDBJ whole genome shotgun (WGS) entry which is preliminary data.</text>
</comment>
<dbReference type="InterPro" id="IPR025705">
    <property type="entry name" value="Beta_hexosaminidase_sua/sub"/>
</dbReference>
<dbReference type="Gene3D" id="3.30.379.10">
    <property type="entry name" value="Chitobiase/beta-hexosaminidase domain 2-like"/>
    <property type="match status" value="1"/>
</dbReference>
<evidence type="ECO:0000256" key="4">
    <source>
        <dbReference type="ARBA" id="ARBA00022801"/>
    </source>
</evidence>
<proteinExistence type="inferred from homology"/>
<dbReference type="Pfam" id="PF13290">
    <property type="entry name" value="CHB_HEX_C_1"/>
    <property type="match status" value="1"/>
</dbReference>
<dbReference type="Pfam" id="PF02838">
    <property type="entry name" value="Glyco_hydro_20b"/>
    <property type="match status" value="1"/>
</dbReference>
<evidence type="ECO:0000256" key="3">
    <source>
        <dbReference type="ARBA" id="ARBA00012663"/>
    </source>
</evidence>
<dbReference type="Gene3D" id="3.20.20.80">
    <property type="entry name" value="Glycosidases"/>
    <property type="match status" value="1"/>
</dbReference>
<dbReference type="PROSITE" id="PS51257">
    <property type="entry name" value="PROKAR_LIPOPROTEIN"/>
    <property type="match status" value="1"/>
</dbReference>
<evidence type="ECO:0000256" key="7">
    <source>
        <dbReference type="SAM" id="SignalP"/>
    </source>
</evidence>
<evidence type="ECO:0000256" key="6">
    <source>
        <dbReference type="PIRSR" id="PIRSR625705-1"/>
    </source>
</evidence>
<feature type="signal peptide" evidence="7">
    <location>
        <begin position="1"/>
        <end position="18"/>
    </location>
</feature>
<organism evidence="9 10">
    <name type="scientific">Parabacteroides chinchillae</name>
    <dbReference type="NCBI Taxonomy" id="871327"/>
    <lineage>
        <taxon>Bacteria</taxon>
        <taxon>Pseudomonadati</taxon>
        <taxon>Bacteroidota</taxon>
        <taxon>Bacteroidia</taxon>
        <taxon>Bacteroidales</taxon>
        <taxon>Tannerellaceae</taxon>
        <taxon>Parabacteroides</taxon>
    </lineage>
</organism>
<keyword evidence="10" id="KW-1185">Reference proteome</keyword>
<keyword evidence="4" id="KW-0378">Hydrolase</keyword>
<dbReference type="RefSeq" id="WP_103984201.1">
    <property type="nucleotide sequence ID" value="NZ_FNVS01000020.1"/>
</dbReference>
<sequence>MKKLIATICATSALCLLASCGEEPAKQMPYNDGINIIPTPVSLVQNEGSYKLNKNTQIYASTPEAKTVAAFFAAKMNTATGYQVAVSDKEVSNGISLIIDENLDVNDEGYTLDVTTENTNIKAKTPQGLFYGMQSFMQLLPAEIESPSVVKGIAWTAPAVTIKDEPRFGYRGIMLDPCRHFIPVENIKKQLDVLALFKINRMHWHLTDDQGWRIEIKKYPKLTEIGSKRIDGEGTEYSGFYTQDEIKDIVKYAADRFITVVPEIEIPGHELAAISAYPELSCKSESITPRVIWGVEDVVLCAGKEETFEFLENVISEVVPLFPGEYFHIGGDECPKDSWKNCPLCQKRIKEEGLKGDAKHSAEEKLQSYFVQRMEKVLAKHGKKIIGWDEILQGGLAPTAAVMSWRGEEGGIDAASMDHEVIMTPGSNGMYIDQFQGDSKIEPVSIGGYDPLSKVYSYNPTPDTLVAQGKDKFIKGVQCNVWSEYMYNTDLMEYRIYPRIMALAEIAWTPMNRKDYKDFERRIDNAYVRLDGHDINYHIPQPEQPNGSCNFVAFTDSTTLEFKTTRPIKIVYTTDGSEPTPESTIYETPISFTESGVLKIRSVLPSGKMSPTRVITVEKQELAPAKEIAQTTPGLKMDVTYGYFLESSQLADAKDWKTSNIKSLRELTSVEKTDESMRGVKQYGAVATGYVNIPEDGVYYVSSNNEEVWIDNNLLINNQGEVKRFSRHDTSVALAKGLHEIKVVFLGHIIGGWPSNWNDGSILLRKADASEFTPITPEMLVH</sequence>
<dbReference type="SUPFAM" id="SSF51445">
    <property type="entry name" value="(Trans)glycosidases"/>
    <property type="match status" value="1"/>
</dbReference>
<dbReference type="SUPFAM" id="SSF55545">
    <property type="entry name" value="beta-N-acetylhexosaminidase-like domain"/>
    <property type="match status" value="1"/>
</dbReference>
<gene>
    <name evidence="9" type="ORF">SAMN05444001_12033</name>
</gene>
<dbReference type="GO" id="GO:0005975">
    <property type="term" value="P:carbohydrate metabolic process"/>
    <property type="evidence" value="ECO:0007669"/>
    <property type="project" value="InterPro"/>
</dbReference>
<dbReference type="EC" id="3.2.1.52" evidence="3"/>
<dbReference type="InterPro" id="IPR017853">
    <property type="entry name" value="GH"/>
</dbReference>
<dbReference type="InterPro" id="IPR015883">
    <property type="entry name" value="Glyco_hydro_20_cat"/>
</dbReference>
<name>A0A8G2BYK5_9BACT</name>
<comment type="catalytic activity">
    <reaction evidence="1">
        <text>Hydrolysis of terminal non-reducing N-acetyl-D-hexosamine residues in N-acetyl-beta-D-hexosaminides.</text>
        <dbReference type="EC" id="3.2.1.52"/>
    </reaction>
</comment>
<dbReference type="InterPro" id="IPR059177">
    <property type="entry name" value="GH29D-like_dom"/>
</dbReference>
<feature type="domain" description="PA14" evidence="8">
    <location>
        <begin position="631"/>
        <end position="770"/>
    </location>
</feature>
<dbReference type="Pfam" id="PF00728">
    <property type="entry name" value="Glyco_hydro_20"/>
    <property type="match status" value="1"/>
</dbReference>
<dbReference type="InterPro" id="IPR015882">
    <property type="entry name" value="HEX_bac_N"/>
</dbReference>
<dbReference type="GO" id="GO:0016020">
    <property type="term" value="C:membrane"/>
    <property type="evidence" value="ECO:0007669"/>
    <property type="project" value="TreeGrafter"/>
</dbReference>
<dbReference type="AlphaFoldDB" id="A0A8G2BYK5"/>
<protein>
    <recommendedName>
        <fullName evidence="3">beta-N-acetylhexosaminidase</fullName>
        <ecNumber evidence="3">3.2.1.52</ecNumber>
    </recommendedName>
</protein>
<evidence type="ECO:0000256" key="1">
    <source>
        <dbReference type="ARBA" id="ARBA00001231"/>
    </source>
</evidence>
<dbReference type="PRINTS" id="PR00738">
    <property type="entry name" value="GLHYDRLASE20"/>
</dbReference>
<keyword evidence="5" id="KW-0326">Glycosidase</keyword>
<dbReference type="Proteomes" id="UP000236725">
    <property type="component" value="Unassembled WGS sequence"/>
</dbReference>
<dbReference type="CDD" id="cd06563">
    <property type="entry name" value="GH20_chitobiase-like"/>
    <property type="match status" value="1"/>
</dbReference>
<dbReference type="PANTHER" id="PTHR22600:SF57">
    <property type="entry name" value="BETA-N-ACETYLHEXOSAMINIDASE"/>
    <property type="match status" value="1"/>
</dbReference>
<dbReference type="GO" id="GO:0030203">
    <property type="term" value="P:glycosaminoglycan metabolic process"/>
    <property type="evidence" value="ECO:0007669"/>
    <property type="project" value="TreeGrafter"/>
</dbReference>
<dbReference type="PANTHER" id="PTHR22600">
    <property type="entry name" value="BETA-HEXOSAMINIDASE"/>
    <property type="match status" value="1"/>
</dbReference>
<evidence type="ECO:0000313" key="9">
    <source>
        <dbReference type="EMBL" id="SEG20744.1"/>
    </source>
</evidence>
<feature type="active site" description="Proton donor" evidence="6">
    <location>
        <position position="333"/>
    </location>
</feature>
<dbReference type="EMBL" id="FNVS01000020">
    <property type="protein sequence ID" value="SEG20744.1"/>
    <property type="molecule type" value="Genomic_DNA"/>
</dbReference>
<dbReference type="Pfam" id="PF07691">
    <property type="entry name" value="PA14"/>
    <property type="match status" value="1"/>
</dbReference>
<evidence type="ECO:0000256" key="5">
    <source>
        <dbReference type="ARBA" id="ARBA00023295"/>
    </source>
</evidence>
<keyword evidence="7" id="KW-0732">Signal</keyword>
<comment type="similarity">
    <text evidence="2">Belongs to the glycosyl hydrolase 20 family.</text>
</comment>
<evidence type="ECO:0000313" key="10">
    <source>
        <dbReference type="Proteomes" id="UP000236725"/>
    </source>
</evidence>
<reference evidence="9 10" key="1">
    <citation type="submission" date="2016-10" db="EMBL/GenBank/DDBJ databases">
        <authorList>
            <person name="Varghese N."/>
            <person name="Submissions S."/>
        </authorList>
    </citation>
    <scope>NUCLEOTIDE SEQUENCE [LARGE SCALE GENOMIC DNA]</scope>
    <source>
        <strain evidence="9 10">DSM 29073</strain>
    </source>
</reference>
<evidence type="ECO:0000256" key="2">
    <source>
        <dbReference type="ARBA" id="ARBA00006285"/>
    </source>
</evidence>